<dbReference type="GO" id="GO:0004984">
    <property type="term" value="F:olfactory receptor activity"/>
    <property type="evidence" value="ECO:0007669"/>
    <property type="project" value="TreeGrafter"/>
</dbReference>
<dbReference type="AlphaFoldDB" id="A0A8C5LYW0"/>
<dbReference type="CDD" id="cd00637">
    <property type="entry name" value="7tm_classA_rhodopsin-like"/>
    <property type="match status" value="1"/>
</dbReference>
<feature type="domain" description="G-protein coupled receptors family 1 profile" evidence="6">
    <location>
        <begin position="45"/>
        <end position="286"/>
    </location>
</feature>
<feature type="transmembrane region" description="Helical" evidence="5">
    <location>
        <begin position="199"/>
        <end position="217"/>
    </location>
</feature>
<dbReference type="InterPro" id="IPR000276">
    <property type="entry name" value="GPCR_Rhodpsn"/>
</dbReference>
<evidence type="ECO:0000256" key="1">
    <source>
        <dbReference type="ARBA" id="ARBA00004370"/>
    </source>
</evidence>
<evidence type="ECO:0000256" key="4">
    <source>
        <dbReference type="ARBA" id="ARBA00023136"/>
    </source>
</evidence>
<dbReference type="PROSITE" id="PS50262">
    <property type="entry name" value="G_PROTEIN_RECEP_F1_2"/>
    <property type="match status" value="1"/>
</dbReference>
<dbReference type="PANTHER" id="PTHR26451">
    <property type="entry name" value="G_PROTEIN_RECEP_F1_2 DOMAIN-CONTAINING PROTEIN"/>
    <property type="match status" value="1"/>
</dbReference>
<dbReference type="SUPFAM" id="SSF81321">
    <property type="entry name" value="Family A G protein-coupled receptor-like"/>
    <property type="match status" value="1"/>
</dbReference>
<proteinExistence type="predicted"/>
<dbReference type="GO" id="GO:0005549">
    <property type="term" value="F:odorant binding"/>
    <property type="evidence" value="ECO:0007669"/>
    <property type="project" value="TreeGrafter"/>
</dbReference>
<organism evidence="7 8">
    <name type="scientific">Leptobrachium leishanense</name>
    <name type="common">Leishan spiny toad</name>
    <dbReference type="NCBI Taxonomy" id="445787"/>
    <lineage>
        <taxon>Eukaryota</taxon>
        <taxon>Metazoa</taxon>
        <taxon>Chordata</taxon>
        <taxon>Craniata</taxon>
        <taxon>Vertebrata</taxon>
        <taxon>Euteleostomi</taxon>
        <taxon>Amphibia</taxon>
        <taxon>Batrachia</taxon>
        <taxon>Anura</taxon>
        <taxon>Pelobatoidea</taxon>
        <taxon>Megophryidae</taxon>
        <taxon>Leptobrachium</taxon>
    </lineage>
</organism>
<accession>A0A8C5LYW0</accession>
<evidence type="ECO:0000313" key="7">
    <source>
        <dbReference type="Ensembl" id="ENSLLEP00000004162.1"/>
    </source>
</evidence>
<evidence type="ECO:0000259" key="6">
    <source>
        <dbReference type="PROSITE" id="PS50262"/>
    </source>
</evidence>
<sequence>MNSSALNSTYSSMSQLSVGPSKVTEIMTLTYMVLMFISYLFFLFFITLILTIFFTTVQIRENPRYFLFAHMLITDTIYLTLGIFLSVSTIFIPLYMPVPLCYIVITLLTASFKVTPYNLAAMALERYVAICFPLRHAELCTRHNSVLAVVVIWVIGFIPNIVDFTIMISYTKPTFFSLSFKCSKAIFINSPEQDIMRHATNILSFALVGLIIIYTYIRITKIDSGKALASKASKTVILHAIQLLLCMTAFTHAITESYVDKNFIFLPTINFCLFMCLPRFLSPLIFGIRDEAFRASLRRYVLCKPVRANADQFTH</sequence>
<dbReference type="InterPro" id="IPR017452">
    <property type="entry name" value="GPCR_Rhodpsn_7TM"/>
</dbReference>
<keyword evidence="8" id="KW-1185">Reference proteome</keyword>
<name>A0A8C5LYW0_9ANUR</name>
<feature type="transmembrane region" description="Helical" evidence="5">
    <location>
        <begin position="237"/>
        <end position="258"/>
    </location>
</feature>
<dbReference type="Ensembl" id="ENSLLET00000004356.1">
    <property type="protein sequence ID" value="ENSLLEP00000004162.1"/>
    <property type="gene ID" value="ENSLLEG00000002692.1"/>
</dbReference>
<dbReference type="InterPro" id="IPR052921">
    <property type="entry name" value="GPCR1_Superfamily_Member"/>
</dbReference>
<evidence type="ECO:0000256" key="3">
    <source>
        <dbReference type="ARBA" id="ARBA00022989"/>
    </source>
</evidence>
<feature type="transmembrane region" description="Helical" evidence="5">
    <location>
        <begin position="264"/>
        <end position="288"/>
    </location>
</feature>
<evidence type="ECO:0000256" key="2">
    <source>
        <dbReference type="ARBA" id="ARBA00022692"/>
    </source>
</evidence>
<keyword evidence="2 5" id="KW-0812">Transmembrane</keyword>
<dbReference type="Gene3D" id="1.20.1070.10">
    <property type="entry name" value="Rhodopsin 7-helix transmembrane proteins"/>
    <property type="match status" value="1"/>
</dbReference>
<evidence type="ECO:0000256" key="5">
    <source>
        <dbReference type="SAM" id="Phobius"/>
    </source>
</evidence>
<comment type="subcellular location">
    <subcellularLocation>
        <location evidence="1">Membrane</location>
    </subcellularLocation>
</comment>
<keyword evidence="4 5" id="KW-0472">Membrane</keyword>
<reference evidence="7" key="2">
    <citation type="submission" date="2025-09" db="UniProtKB">
        <authorList>
            <consortium name="Ensembl"/>
        </authorList>
    </citation>
    <scope>IDENTIFICATION</scope>
</reference>
<protein>
    <recommendedName>
        <fullName evidence="6">G-protein coupled receptors family 1 profile domain-containing protein</fullName>
    </recommendedName>
</protein>
<reference evidence="7" key="1">
    <citation type="submission" date="2025-08" db="UniProtKB">
        <authorList>
            <consortium name="Ensembl"/>
        </authorList>
    </citation>
    <scope>IDENTIFICATION</scope>
</reference>
<dbReference type="GO" id="GO:0004930">
    <property type="term" value="F:G protein-coupled receptor activity"/>
    <property type="evidence" value="ECO:0007669"/>
    <property type="project" value="InterPro"/>
</dbReference>
<dbReference type="FunFam" id="1.20.1070.10:FF:000096">
    <property type="entry name" value="Odorant receptor 131-2"/>
    <property type="match status" value="1"/>
</dbReference>
<feature type="transmembrane region" description="Helical" evidence="5">
    <location>
        <begin position="29"/>
        <end position="55"/>
    </location>
</feature>
<dbReference type="OrthoDB" id="8856247at2759"/>
<feature type="transmembrane region" description="Helical" evidence="5">
    <location>
        <begin position="145"/>
        <end position="170"/>
    </location>
</feature>
<keyword evidence="3 5" id="KW-1133">Transmembrane helix</keyword>
<dbReference type="Pfam" id="PF00001">
    <property type="entry name" value="7tm_1"/>
    <property type="match status" value="1"/>
</dbReference>
<dbReference type="Proteomes" id="UP000694569">
    <property type="component" value="Unplaced"/>
</dbReference>
<dbReference type="PANTHER" id="PTHR26451:SF994">
    <property type="entry name" value="ODORANT RECEPTOR 131-2-LIKE"/>
    <property type="match status" value="1"/>
</dbReference>
<dbReference type="GO" id="GO:0016020">
    <property type="term" value="C:membrane"/>
    <property type="evidence" value="ECO:0007669"/>
    <property type="project" value="UniProtKB-SubCell"/>
</dbReference>
<dbReference type="GeneTree" id="ENSGT00940000161337"/>
<evidence type="ECO:0000313" key="8">
    <source>
        <dbReference type="Proteomes" id="UP000694569"/>
    </source>
</evidence>